<organism evidence="3 4">
    <name type="scientific">Qipengyuania polymorpha</name>
    <dbReference type="NCBI Taxonomy" id="2867234"/>
    <lineage>
        <taxon>Bacteria</taxon>
        <taxon>Pseudomonadati</taxon>
        <taxon>Pseudomonadota</taxon>
        <taxon>Alphaproteobacteria</taxon>
        <taxon>Sphingomonadales</taxon>
        <taxon>Erythrobacteraceae</taxon>
        <taxon>Qipengyuania</taxon>
    </lineage>
</organism>
<dbReference type="RefSeq" id="WP_221572364.1">
    <property type="nucleotide sequence ID" value="NZ_JAIGNK010000001.1"/>
</dbReference>
<evidence type="ECO:0000256" key="1">
    <source>
        <dbReference type="SAM" id="MobiDB-lite"/>
    </source>
</evidence>
<proteinExistence type="predicted"/>
<feature type="signal peptide" evidence="2">
    <location>
        <begin position="1"/>
        <end position="25"/>
    </location>
</feature>
<evidence type="ECO:0000256" key="2">
    <source>
        <dbReference type="SAM" id="SignalP"/>
    </source>
</evidence>
<protein>
    <recommendedName>
        <fullName evidence="5">Tetratricopeptide repeat protein</fullName>
    </recommendedName>
</protein>
<feature type="chain" id="PRO_5045876308" description="Tetratricopeptide repeat protein" evidence="2">
    <location>
        <begin position="26"/>
        <end position="346"/>
    </location>
</feature>
<evidence type="ECO:0008006" key="5">
    <source>
        <dbReference type="Google" id="ProtNLM"/>
    </source>
</evidence>
<dbReference type="Proteomes" id="UP000783253">
    <property type="component" value="Unassembled WGS sequence"/>
</dbReference>
<dbReference type="SUPFAM" id="SSF48452">
    <property type="entry name" value="TPR-like"/>
    <property type="match status" value="1"/>
</dbReference>
<keyword evidence="2" id="KW-0732">Signal</keyword>
<keyword evidence="4" id="KW-1185">Reference proteome</keyword>
<accession>A0ABS7IYT8</accession>
<feature type="region of interest" description="Disordered" evidence="1">
    <location>
        <begin position="312"/>
        <end position="346"/>
    </location>
</feature>
<gene>
    <name evidence="3" type="ORF">K3152_01725</name>
</gene>
<comment type="caution">
    <text evidence="3">The sequence shown here is derived from an EMBL/GenBank/DDBJ whole genome shotgun (WGS) entry which is preliminary data.</text>
</comment>
<feature type="compositionally biased region" description="Basic and acidic residues" evidence="1">
    <location>
        <begin position="313"/>
        <end position="335"/>
    </location>
</feature>
<dbReference type="EMBL" id="JAIGNK010000001">
    <property type="protein sequence ID" value="MBX7456954.1"/>
    <property type="molecule type" value="Genomic_DNA"/>
</dbReference>
<reference evidence="3 4" key="1">
    <citation type="submission" date="2021-08" db="EMBL/GenBank/DDBJ databases">
        <title>Comparative Genomics Analysis of the Genus Qipengyuania Reveals Extensive Genetic Diversity and Metabolic Versatility, Including the Description of Fifteen Novel Species.</title>
        <authorList>
            <person name="Liu Y."/>
        </authorList>
    </citation>
    <scope>NUCLEOTIDE SEQUENCE [LARGE SCALE GENOMIC DNA]</scope>
    <source>
        <strain evidence="3 4">1NDH17</strain>
    </source>
</reference>
<evidence type="ECO:0000313" key="4">
    <source>
        <dbReference type="Proteomes" id="UP000783253"/>
    </source>
</evidence>
<evidence type="ECO:0000313" key="3">
    <source>
        <dbReference type="EMBL" id="MBX7456954.1"/>
    </source>
</evidence>
<sequence length="346" mass="38591">MTRTTMMISILAAGAAGVCAAPAWAETLPVSAVYAAEQDAPSEFQTIVVERFDGNEGTKFALALRNAIARARIDGEDYFEVRRDSAPGEDAGQTAWINGTAFTEVERLQAGTTEERKCVRRDDDDKCVQYRTYTYSCSELSVRFTGEVQMLDAREELAYDRSFSTVDSKRYCRNESSVPSTSDMVTGMVDRFAWQVRRDLAPIQRHEDIRVLESRKDMDKPLRKPFKKALRLTKSNWEAACSEFERLNKAQPRHITLTFNTGLCREAVGDLDGAEELYDLTLELEAGKDYPTAGLSRIASRRRAAEQLAIHYGEPEAEHLADGDRDPGKPVRDSETAEGLSSASTS</sequence>
<name>A0ABS7IYT8_9SPHN</name>
<dbReference type="InterPro" id="IPR011990">
    <property type="entry name" value="TPR-like_helical_dom_sf"/>
</dbReference>
<dbReference type="Gene3D" id="1.25.40.10">
    <property type="entry name" value="Tetratricopeptide repeat domain"/>
    <property type="match status" value="1"/>
</dbReference>